<evidence type="ECO:0000313" key="1">
    <source>
        <dbReference type="EMBL" id="KAI8034970.1"/>
    </source>
</evidence>
<gene>
    <name evidence="1" type="ORF">M5D96_012251</name>
</gene>
<evidence type="ECO:0000313" key="2">
    <source>
        <dbReference type="Proteomes" id="UP001059596"/>
    </source>
</evidence>
<keyword evidence="2" id="KW-1185">Reference proteome</keyword>
<name>A0A9Q0BKH7_9MUSC</name>
<comment type="caution">
    <text evidence="1">The sequence shown here is derived from an EMBL/GenBank/DDBJ whole genome shotgun (WGS) entry which is preliminary data.</text>
</comment>
<reference evidence="1" key="1">
    <citation type="journal article" date="2023" name="Genome Biol. Evol.">
        <title>Long-read-based Genome Assembly of Drosophila gunungcola Reveals Fewer Chemosensory Genes in Flower-breeding Species.</title>
        <authorList>
            <person name="Negi A."/>
            <person name="Liao B.Y."/>
            <person name="Yeh S.D."/>
        </authorList>
    </citation>
    <scope>NUCLEOTIDE SEQUENCE</scope>
    <source>
        <strain evidence="1">Sukarami</strain>
    </source>
</reference>
<dbReference type="AlphaFoldDB" id="A0A9Q0BKH7"/>
<proteinExistence type="predicted"/>
<organism evidence="1 2">
    <name type="scientific">Drosophila gunungcola</name>
    <name type="common">fruit fly</name>
    <dbReference type="NCBI Taxonomy" id="103775"/>
    <lineage>
        <taxon>Eukaryota</taxon>
        <taxon>Metazoa</taxon>
        <taxon>Ecdysozoa</taxon>
        <taxon>Arthropoda</taxon>
        <taxon>Hexapoda</taxon>
        <taxon>Insecta</taxon>
        <taxon>Pterygota</taxon>
        <taxon>Neoptera</taxon>
        <taxon>Endopterygota</taxon>
        <taxon>Diptera</taxon>
        <taxon>Brachycera</taxon>
        <taxon>Muscomorpha</taxon>
        <taxon>Ephydroidea</taxon>
        <taxon>Drosophilidae</taxon>
        <taxon>Drosophila</taxon>
        <taxon>Sophophora</taxon>
    </lineage>
</organism>
<protein>
    <submittedName>
        <fullName evidence="1">Uncharacterized protein</fullName>
    </submittedName>
</protein>
<sequence>MFCRRLLPTLNVSLDRADCEWCLHRRFCLRCLLLPLARRGYRD</sequence>
<dbReference type="Proteomes" id="UP001059596">
    <property type="component" value="Unassembled WGS sequence"/>
</dbReference>
<accession>A0A9Q0BKH7</accession>
<dbReference type="EMBL" id="JAMKOV010000052">
    <property type="protein sequence ID" value="KAI8034970.1"/>
    <property type="molecule type" value="Genomic_DNA"/>
</dbReference>